<proteinExistence type="predicted"/>
<dbReference type="AlphaFoldDB" id="A0A5J4N5P7"/>
<dbReference type="InterPro" id="IPR029063">
    <property type="entry name" value="SAM-dependent_MTases_sf"/>
</dbReference>
<dbReference type="GO" id="GO:0008168">
    <property type="term" value="F:methyltransferase activity"/>
    <property type="evidence" value="ECO:0007669"/>
    <property type="project" value="UniProtKB-KW"/>
</dbReference>
<dbReference type="GO" id="GO:0032259">
    <property type="term" value="P:methylation"/>
    <property type="evidence" value="ECO:0007669"/>
    <property type="project" value="UniProtKB-KW"/>
</dbReference>
<reference evidence="1 2" key="1">
    <citation type="journal article" date="2019" name="Gigascience">
        <title>Whole-genome sequence of the oriental lung fluke Paragonimus westermani.</title>
        <authorList>
            <person name="Oey H."/>
            <person name="Zakrzewski M."/>
            <person name="Narain K."/>
            <person name="Devi K.R."/>
            <person name="Agatsuma T."/>
            <person name="Nawaratna S."/>
            <person name="Gobert G.N."/>
            <person name="Jones M.K."/>
            <person name="Ragan M.A."/>
            <person name="McManus D.P."/>
            <person name="Krause L."/>
        </authorList>
    </citation>
    <scope>NUCLEOTIDE SEQUENCE [LARGE SCALE GENOMIC DNA]</scope>
    <source>
        <strain evidence="1 2">IND2009</strain>
    </source>
</reference>
<gene>
    <name evidence="1" type="ORF">DEA37_0010261</name>
</gene>
<keyword evidence="1" id="KW-0489">Methyltransferase</keyword>
<keyword evidence="1" id="KW-0808">Transferase</keyword>
<keyword evidence="2" id="KW-1185">Reference proteome</keyword>
<evidence type="ECO:0000313" key="2">
    <source>
        <dbReference type="Proteomes" id="UP000324629"/>
    </source>
</evidence>
<comment type="caution">
    <text evidence="1">The sequence shown here is derived from an EMBL/GenBank/DDBJ whole genome shotgun (WGS) entry which is preliminary data.</text>
</comment>
<evidence type="ECO:0000313" key="1">
    <source>
        <dbReference type="EMBL" id="KAA3670825.1"/>
    </source>
</evidence>
<sequence length="289" mass="32499">MFFYRTMDLLVFEHALLRMASKHTQSCDLDSISVYPLTRGSPVCLPSGFRHLTHGKFVRLYEVIPKFGNTEKRPTRRAEVAGQLLFSAEDRLKFLRRHLSREFIQLALYRFALETCFGLPVYHQDPKISIPSGNVLVDLGAGGINSNPTVGKLLSSSHTLVIGADLYHSWSCLPSSPIIRLTCDLVKQQTIPLRNECADFIVSISFIQWLTASTGDKSTILNAFLSEVARLLRSGGQCVLQFYPQSGADINLVCHKLTRVHPHLSGCRIISRPLLNRGLKVFIYARRID</sequence>
<name>A0A5J4N5P7_9TREM</name>
<protein>
    <submittedName>
        <fullName evidence="1">18S rRNA (Guanine1575-N7)-methyltransferase</fullName>
    </submittedName>
</protein>
<organism evidence="1 2">
    <name type="scientific">Paragonimus westermani</name>
    <dbReference type="NCBI Taxonomy" id="34504"/>
    <lineage>
        <taxon>Eukaryota</taxon>
        <taxon>Metazoa</taxon>
        <taxon>Spiralia</taxon>
        <taxon>Lophotrochozoa</taxon>
        <taxon>Platyhelminthes</taxon>
        <taxon>Trematoda</taxon>
        <taxon>Digenea</taxon>
        <taxon>Plagiorchiida</taxon>
        <taxon>Troglotremata</taxon>
        <taxon>Troglotrematidae</taxon>
        <taxon>Paragonimus</taxon>
    </lineage>
</organism>
<dbReference type="SUPFAM" id="SSF53335">
    <property type="entry name" value="S-adenosyl-L-methionine-dependent methyltransferases"/>
    <property type="match status" value="1"/>
</dbReference>
<dbReference type="Gene3D" id="3.40.50.150">
    <property type="entry name" value="Vaccinia Virus protein VP39"/>
    <property type="match status" value="1"/>
</dbReference>
<dbReference type="Proteomes" id="UP000324629">
    <property type="component" value="Unassembled WGS sequence"/>
</dbReference>
<dbReference type="EMBL" id="QNGE01008177">
    <property type="protein sequence ID" value="KAA3670825.1"/>
    <property type="molecule type" value="Genomic_DNA"/>
</dbReference>
<accession>A0A5J4N5P7</accession>